<feature type="domain" description="Cadherin" evidence="15">
    <location>
        <begin position="697"/>
        <end position="800"/>
    </location>
</feature>
<evidence type="ECO:0000256" key="4">
    <source>
        <dbReference type="ARBA" id="ARBA00022729"/>
    </source>
</evidence>
<dbReference type="Pfam" id="PF00028">
    <property type="entry name" value="Cadherin"/>
    <property type="match status" value="11"/>
</dbReference>
<evidence type="ECO:0000256" key="8">
    <source>
        <dbReference type="ARBA" id="ARBA00022989"/>
    </source>
</evidence>
<dbReference type="GO" id="GO:0007156">
    <property type="term" value="P:homophilic cell adhesion via plasma membrane adhesion molecules"/>
    <property type="evidence" value="ECO:0007669"/>
    <property type="project" value="InterPro"/>
</dbReference>
<gene>
    <name evidence="16" type="ORF">CALMAC_LOCUS7106</name>
</gene>
<evidence type="ECO:0000313" key="17">
    <source>
        <dbReference type="Proteomes" id="UP000410492"/>
    </source>
</evidence>
<dbReference type="FunFam" id="2.60.40.60:FF:000378">
    <property type="entry name" value="Cadherin-87A"/>
    <property type="match status" value="1"/>
</dbReference>
<feature type="domain" description="Cadherin" evidence="15">
    <location>
        <begin position="593"/>
        <end position="696"/>
    </location>
</feature>
<name>A0A653C8G8_CALMS</name>
<evidence type="ECO:0000256" key="12">
    <source>
        <dbReference type="SAM" id="MobiDB-lite"/>
    </source>
</evidence>
<dbReference type="GO" id="GO:0060429">
    <property type="term" value="P:epithelium development"/>
    <property type="evidence" value="ECO:0007669"/>
    <property type="project" value="UniProtKB-ARBA"/>
</dbReference>
<dbReference type="GO" id="GO:0009653">
    <property type="term" value="P:anatomical structure morphogenesis"/>
    <property type="evidence" value="ECO:0007669"/>
    <property type="project" value="UniProtKB-ARBA"/>
</dbReference>
<feature type="domain" description="Cadherin" evidence="15">
    <location>
        <begin position="801"/>
        <end position="921"/>
    </location>
</feature>
<feature type="domain" description="Cadherin" evidence="15">
    <location>
        <begin position="1246"/>
        <end position="1356"/>
    </location>
</feature>
<feature type="domain" description="Cadherin" evidence="15">
    <location>
        <begin position="36"/>
        <end position="137"/>
    </location>
</feature>
<keyword evidence="17" id="KW-1185">Reference proteome</keyword>
<reference evidence="16 17" key="1">
    <citation type="submission" date="2019-01" db="EMBL/GenBank/DDBJ databases">
        <authorList>
            <person name="Sayadi A."/>
        </authorList>
    </citation>
    <scope>NUCLEOTIDE SEQUENCE [LARGE SCALE GENOMIC DNA]</scope>
</reference>
<feature type="transmembrane region" description="Helical" evidence="13">
    <location>
        <begin position="1699"/>
        <end position="1727"/>
    </location>
</feature>
<dbReference type="PANTHER" id="PTHR24027:SF438">
    <property type="entry name" value="CADHERIN 23"/>
    <property type="match status" value="1"/>
</dbReference>
<comment type="function">
    <text evidence="10">Cadherins are calcium-dependent cell adhesion proteins. They preferentially interact with themselves in a homophilic manner in connecting cells.</text>
</comment>
<dbReference type="PANTHER" id="PTHR24027">
    <property type="entry name" value="CADHERIN-23"/>
    <property type="match status" value="1"/>
</dbReference>
<dbReference type="Proteomes" id="UP000410492">
    <property type="component" value="Unassembled WGS sequence"/>
</dbReference>
<feature type="domain" description="Cadherin" evidence="15">
    <location>
        <begin position="138"/>
        <end position="250"/>
    </location>
</feature>
<dbReference type="FunFam" id="2.60.40.60:FF:000266">
    <property type="entry name" value="Cadherin 23"/>
    <property type="match status" value="1"/>
</dbReference>
<evidence type="ECO:0000256" key="2">
    <source>
        <dbReference type="ARBA" id="ARBA00022475"/>
    </source>
</evidence>
<proteinExistence type="predicted"/>
<dbReference type="GO" id="GO:0016342">
    <property type="term" value="C:catenin complex"/>
    <property type="evidence" value="ECO:0007669"/>
    <property type="project" value="TreeGrafter"/>
</dbReference>
<feature type="domain" description="Cadherin" evidence="15">
    <location>
        <begin position="255"/>
        <end position="363"/>
    </location>
</feature>
<keyword evidence="4 14" id="KW-0732">Signal</keyword>
<dbReference type="PROSITE" id="PS00232">
    <property type="entry name" value="CADHERIN_1"/>
    <property type="match status" value="6"/>
</dbReference>
<feature type="chain" id="PRO_5025017400" description="Cadherin domain-containing protein" evidence="14">
    <location>
        <begin position="30"/>
        <end position="1909"/>
    </location>
</feature>
<keyword evidence="3 13" id="KW-0812">Transmembrane</keyword>
<evidence type="ECO:0000256" key="11">
    <source>
        <dbReference type="PROSITE-ProRule" id="PRU00043"/>
    </source>
</evidence>
<dbReference type="FunFam" id="2.60.40.60:FF:000124">
    <property type="entry name" value="Cadherin-related family member 1"/>
    <property type="match status" value="1"/>
</dbReference>
<dbReference type="GO" id="GO:0045296">
    <property type="term" value="F:cadherin binding"/>
    <property type="evidence" value="ECO:0007669"/>
    <property type="project" value="TreeGrafter"/>
</dbReference>
<keyword evidence="9 13" id="KW-0472">Membrane</keyword>
<feature type="domain" description="Cadherin" evidence="15">
    <location>
        <begin position="1477"/>
        <end position="1599"/>
    </location>
</feature>
<evidence type="ECO:0000313" key="16">
    <source>
        <dbReference type="EMBL" id="VEN44227.1"/>
    </source>
</evidence>
<keyword evidence="2" id="KW-1003">Cell membrane</keyword>
<dbReference type="FunFam" id="2.60.40.60:FF:000098">
    <property type="entry name" value="cadherin-23 isoform X1"/>
    <property type="match status" value="1"/>
</dbReference>
<keyword evidence="8 13" id="KW-1133">Transmembrane helix</keyword>
<organism evidence="16 17">
    <name type="scientific">Callosobruchus maculatus</name>
    <name type="common">Southern cowpea weevil</name>
    <name type="synonym">Pulse bruchid</name>
    <dbReference type="NCBI Taxonomy" id="64391"/>
    <lineage>
        <taxon>Eukaryota</taxon>
        <taxon>Metazoa</taxon>
        <taxon>Ecdysozoa</taxon>
        <taxon>Arthropoda</taxon>
        <taxon>Hexapoda</taxon>
        <taxon>Insecta</taxon>
        <taxon>Pterygota</taxon>
        <taxon>Neoptera</taxon>
        <taxon>Endopterygota</taxon>
        <taxon>Coleoptera</taxon>
        <taxon>Polyphaga</taxon>
        <taxon>Cucujiformia</taxon>
        <taxon>Chrysomeloidea</taxon>
        <taxon>Chrysomelidae</taxon>
        <taxon>Bruchinae</taxon>
        <taxon>Bruchini</taxon>
        <taxon>Callosobruchus</taxon>
    </lineage>
</organism>
<dbReference type="SMART" id="SM00112">
    <property type="entry name" value="CA"/>
    <property type="match status" value="14"/>
</dbReference>
<protein>
    <recommendedName>
        <fullName evidence="15">Cadherin domain-containing protein</fullName>
    </recommendedName>
</protein>
<comment type="subcellular location">
    <subcellularLocation>
        <location evidence="1">Cell membrane</location>
        <topology evidence="1">Single-pass type I membrane protein</topology>
    </subcellularLocation>
</comment>
<feature type="signal peptide" evidence="14">
    <location>
        <begin position="1"/>
        <end position="29"/>
    </location>
</feature>
<dbReference type="CDD" id="cd11304">
    <property type="entry name" value="Cadherin_repeat"/>
    <property type="match status" value="14"/>
</dbReference>
<dbReference type="EMBL" id="CAACVG010007222">
    <property type="protein sequence ID" value="VEN44227.1"/>
    <property type="molecule type" value="Genomic_DNA"/>
</dbReference>
<evidence type="ECO:0000256" key="13">
    <source>
        <dbReference type="SAM" id="Phobius"/>
    </source>
</evidence>
<dbReference type="GO" id="GO:0008013">
    <property type="term" value="F:beta-catenin binding"/>
    <property type="evidence" value="ECO:0007669"/>
    <property type="project" value="TreeGrafter"/>
</dbReference>
<keyword evidence="6 11" id="KW-0106">Calcium</keyword>
<evidence type="ECO:0000256" key="5">
    <source>
        <dbReference type="ARBA" id="ARBA00022737"/>
    </source>
</evidence>
<dbReference type="GO" id="GO:0016477">
    <property type="term" value="P:cell migration"/>
    <property type="evidence" value="ECO:0007669"/>
    <property type="project" value="TreeGrafter"/>
</dbReference>
<feature type="region of interest" description="Disordered" evidence="12">
    <location>
        <begin position="1860"/>
        <end position="1886"/>
    </location>
</feature>
<evidence type="ECO:0000256" key="14">
    <source>
        <dbReference type="SAM" id="SignalP"/>
    </source>
</evidence>
<dbReference type="FunFam" id="2.60.40.60:FF:000168">
    <property type="entry name" value="Cadherin-related family member 2"/>
    <property type="match status" value="1"/>
</dbReference>
<dbReference type="InterPro" id="IPR020894">
    <property type="entry name" value="Cadherin_CS"/>
</dbReference>
<feature type="domain" description="Cadherin" evidence="15">
    <location>
        <begin position="1136"/>
        <end position="1242"/>
    </location>
</feature>
<evidence type="ECO:0000259" key="15">
    <source>
        <dbReference type="PROSITE" id="PS50268"/>
    </source>
</evidence>
<accession>A0A653C8G8</accession>
<dbReference type="InterPro" id="IPR002126">
    <property type="entry name" value="Cadherin-like_dom"/>
</dbReference>
<dbReference type="GO" id="GO:0005509">
    <property type="term" value="F:calcium ion binding"/>
    <property type="evidence" value="ECO:0007669"/>
    <property type="project" value="UniProtKB-UniRule"/>
</dbReference>
<feature type="domain" description="Cadherin" evidence="15">
    <location>
        <begin position="479"/>
        <end position="592"/>
    </location>
</feature>
<feature type="domain" description="Cadherin" evidence="15">
    <location>
        <begin position="928"/>
        <end position="1027"/>
    </location>
</feature>
<dbReference type="FunFam" id="2.60.40.60:FF:000020">
    <property type="entry name" value="Dachsous cadherin-related 1b"/>
    <property type="match status" value="3"/>
</dbReference>
<dbReference type="Gene3D" id="2.60.40.60">
    <property type="entry name" value="Cadherins"/>
    <property type="match status" value="14"/>
</dbReference>
<evidence type="ECO:0000256" key="10">
    <source>
        <dbReference type="ARBA" id="ARBA00059331"/>
    </source>
</evidence>
<evidence type="ECO:0000256" key="3">
    <source>
        <dbReference type="ARBA" id="ARBA00022692"/>
    </source>
</evidence>
<feature type="domain" description="Cadherin" evidence="15">
    <location>
        <begin position="1361"/>
        <end position="1476"/>
    </location>
</feature>
<feature type="domain" description="Cadherin" evidence="15">
    <location>
        <begin position="364"/>
        <end position="478"/>
    </location>
</feature>
<keyword evidence="7" id="KW-0130">Cell adhesion</keyword>
<feature type="domain" description="Cadherin" evidence="15">
    <location>
        <begin position="1028"/>
        <end position="1135"/>
    </location>
</feature>
<evidence type="ECO:0000256" key="9">
    <source>
        <dbReference type="ARBA" id="ARBA00023136"/>
    </source>
</evidence>
<dbReference type="InterPro" id="IPR039808">
    <property type="entry name" value="Cadherin"/>
</dbReference>
<evidence type="ECO:0000256" key="6">
    <source>
        <dbReference type="ARBA" id="ARBA00022837"/>
    </source>
</evidence>
<dbReference type="PROSITE" id="PS50268">
    <property type="entry name" value="CADHERIN_2"/>
    <property type="match status" value="14"/>
</dbReference>
<dbReference type="PRINTS" id="PR00205">
    <property type="entry name" value="CADHERIN"/>
</dbReference>
<sequence>MMHLSGRYPLKFLLLFGSCVLLTVLECSANLPPIFTMDMNNVVIPESTPVGTVIYRLEGSDPEDSPVKYNLHGTDVLQVNHTSGEVTVVKPLDYEKNETLNIIISIEDEVENGGKNNIVEVPITVIISDENDNEPQFQNAPYDFAVPEDTEPGSTVFSGVSVTDRDTTGSNIEVECFVYPEDPFACDNFKIEPLLSESNTYNGVIKLKRKLSYAEKQKYRFGLRATDGELTSMAEASVTVGDVQDTPPYFVGGLEAEVSEDAPIGTLVMTVHAEDGDRGVPRKIQYEIVDNPKDYFLLDAVTGELRTAKPLDKEALDDPKGIIKIHIKANELVDGMRSIDPLTVTTAEAIVRIKDVNDERPEFDKREYFVEVPENIQQGAALPGLDMYVTDTDEGDNSAFSLDLIDISEVFSIEPKTAVGNARVTIRLANGSLDYEDPNQRKFIILAVAKELYTAEKLSSTATVTISVQDVNDNAPTFDQESYSATISEVASPGTLVTTIVAKDRDSGNFGENGIIYRLGGSGAEKFTVNNRTGTVTVAFCEEPGKSNCLDYETKAEYQLQFMATDDDGTGRTSTVPLRVTLTDSNDNPPVFSQSVYRVFVDEGTVRFREDLYVEALDADKTSHVTYSIIAGNDRGLFAIDSNTGKIRITNNRGLDVSNETDSVVSLTVLANDGKFTATTLVNITVVDVNNNQPVFNKESYVTSIPEDIPIGSTVTQVEATDADNGENALIDYQIQKGAYEDFTIDNATGVVTVASKLDFDRKNSYNVEVLAMDHGSPRLTGTTTLTINIINTNDKLPFFVPTTQNAEVMEDALPGTVFYTLTALDPDITSADALNFAATEPITALDKHGNEVSGSDEFKEFFSVDKNTGKVSVLNRLNRDLAATVRIKVLVTDITAPTVQQGEGLLVVTIGDVNDSPPTFLPPWTFENPVYYLELKEEQPVGTIVATYKAIDEDGDIAGYGIVPESEYFQINNGTGIVQIKKQIDYEQTKETNFTVLAFDTGVPQLNASATVLVKIINLNDNDPVFSETQYNVSIDENSPNGTFVVAVKATDKDADEYGQISYVLTGEHSEHFAIDNSTGYVTVANSNFLDHEIVNQTVIQVVAFDGAPSNIRRSTSVPIYIVINDLNDNAPVFTEKVYNATVMENVRMNPPMPILMVNATDKDSGVHGNIHYSIVSGNDNDVFLLGMETGILYPHKPLLGQTRDFHLTIEARDGEGNGRMYDRAMINVHVLNVNEHKPEFIMPATANATVEVLETEAKENYLVMTVKALDRDENENGRITYHFKVDGENQQETKEFKIDSVTGELRTKQMLDRETRANYDLILVARDHGSPKWYESVRRLTVLLVDENDNRPEFPGSLSTNPYRFYVVENNEKNTLIGKVKALDRDEGNHAKVYYYILSGNEDGSFFLDRTDGGLYANKSFDREEREEYDLLLIANNDPNFHPAPEHFPADEEDRSIAKVKVTILDLNDNEPKFEKPVYYAAVTAMANINDVVTNVTAIDLDKGLNGSLTYYIKASNLYKFGSDRSSGYIIPSPFNISDKGEICTATYLTENNQHRFVVDIIARENAFPEREAYSKIHVWVFEPEQLIRVILSRPKEEVSKERDEIISELSNATNSLVIIDKIRFHVDDNGVKKEDWSDLYILAVNPKTQTILPVPDVLKTIDSKYDFLKDYYAGFAIENVLPAFVTERADTFDAALVALIALLIVLFVGVVTFVVVCCCLRHWVISPTDLKKKDALIKKAIIDDLNTTENPLWIEQKLKIYEEQELTMQVFNEPEQNMLTRRDSDDYIPDDNTYATIQHPHRRGSSHMATMSLAGDLADYATLSGVPHHQSRSNSSSLRGAPNYYEAAMGFQGSTFQVPDRRLSGSNEYDPYSGGGGTTTAAGARFKGSELTINQEGHPEYVAELI</sequence>
<evidence type="ECO:0000256" key="7">
    <source>
        <dbReference type="ARBA" id="ARBA00022889"/>
    </source>
</evidence>
<dbReference type="SUPFAM" id="SSF49313">
    <property type="entry name" value="Cadherin-like"/>
    <property type="match status" value="14"/>
</dbReference>
<dbReference type="FunFam" id="2.60.40.60:FF:000026">
    <property type="entry name" value="FAT atypical cadherin 1"/>
    <property type="match status" value="1"/>
</dbReference>
<dbReference type="OrthoDB" id="9990384at2759"/>
<keyword evidence="5" id="KW-0677">Repeat</keyword>
<dbReference type="InterPro" id="IPR015919">
    <property type="entry name" value="Cadherin-like_sf"/>
</dbReference>
<evidence type="ECO:0000256" key="1">
    <source>
        <dbReference type="ARBA" id="ARBA00004251"/>
    </source>
</evidence>